<dbReference type="InterPro" id="IPR027417">
    <property type="entry name" value="P-loop_NTPase"/>
</dbReference>
<protein>
    <submittedName>
        <fullName evidence="2">AAA family ATPase</fullName>
    </submittedName>
</protein>
<accession>A0A7X1KRE5</accession>
<evidence type="ECO:0000259" key="1">
    <source>
        <dbReference type="Pfam" id="PF13614"/>
    </source>
</evidence>
<dbReference type="PANTHER" id="PTHR13696:SF52">
    <property type="entry name" value="PARA FAMILY PROTEIN CT_582"/>
    <property type="match status" value="1"/>
</dbReference>
<dbReference type="Gene3D" id="3.40.50.300">
    <property type="entry name" value="P-loop containing nucleotide triphosphate hydrolases"/>
    <property type="match status" value="1"/>
</dbReference>
<comment type="caution">
    <text evidence="2">The sequence shown here is derived from an EMBL/GenBank/DDBJ whole genome shotgun (WGS) entry which is preliminary data.</text>
</comment>
<keyword evidence="3" id="KW-1185">Reference proteome</keyword>
<name>A0A7X1KRE5_9SPHN</name>
<dbReference type="AlphaFoldDB" id="A0A7X1KRE5"/>
<gene>
    <name evidence="2" type="ORF">H7F53_16350</name>
</gene>
<sequence length="399" mass="43957">MVETVLEPSGSRANITRLATQSAAVLEQLRNEVRNARADERREPTFPISRAAELVGRTPTAIRDAERDGRLTAPDRTATNRRVGYTLAQLNEMREVFGTRPRRGPTDPLAILAIQNFKGGVGKSTISVHLAQYLAIKGYRVCLIDCDSQASATTLFGYVPDLDLAEDDTLYPFLRHDDIASLAYAVRRTHFDGLDLIPANLRLFQSEYELAARMATGEGALLNRLAEGILSIADSYDVVIIDPPPALGAISLSVLRAANALVVPLPPTVMDFSSTAAFLAMLDETLETLAQHGIEPDLSFVRFLASKVDDNKSMQREMLDLFRNLFGHDLIRASLKDSAEIDNATARLMTVYELSGPVTSKSVRDRCLTYLEAVNSEIETEIRRTWPSHAEALRRSGLA</sequence>
<dbReference type="PANTHER" id="PTHR13696">
    <property type="entry name" value="P-LOOP CONTAINING NUCLEOSIDE TRIPHOSPHATE HYDROLASE"/>
    <property type="match status" value="1"/>
</dbReference>
<proteinExistence type="predicted"/>
<dbReference type="InterPro" id="IPR025669">
    <property type="entry name" value="AAA_dom"/>
</dbReference>
<dbReference type="InterPro" id="IPR050678">
    <property type="entry name" value="DNA_Partitioning_ATPase"/>
</dbReference>
<feature type="domain" description="AAA" evidence="1">
    <location>
        <begin position="111"/>
        <end position="285"/>
    </location>
</feature>
<dbReference type="EMBL" id="JACLAX010000027">
    <property type="protein sequence ID" value="MBC2670724.1"/>
    <property type="molecule type" value="Genomic_DNA"/>
</dbReference>
<dbReference type="CDD" id="cd02042">
    <property type="entry name" value="ParAB_family"/>
    <property type="match status" value="1"/>
</dbReference>
<reference evidence="2 3" key="1">
    <citation type="submission" date="2020-08" db="EMBL/GenBank/DDBJ databases">
        <title>The genome sequence of type strain Novosphingobium piscinae KCTC 42194.</title>
        <authorList>
            <person name="Liu Y."/>
        </authorList>
    </citation>
    <scope>NUCLEOTIDE SEQUENCE [LARGE SCALE GENOMIC DNA]</scope>
    <source>
        <strain evidence="2 3">KCTC 42194</strain>
    </source>
</reference>
<evidence type="ECO:0000313" key="2">
    <source>
        <dbReference type="EMBL" id="MBC2670724.1"/>
    </source>
</evidence>
<dbReference type="SUPFAM" id="SSF52540">
    <property type="entry name" value="P-loop containing nucleoside triphosphate hydrolases"/>
    <property type="match status" value="1"/>
</dbReference>
<organism evidence="2 3">
    <name type="scientific">Novosphingobium piscinae</name>
    <dbReference type="NCBI Taxonomy" id="1507448"/>
    <lineage>
        <taxon>Bacteria</taxon>
        <taxon>Pseudomonadati</taxon>
        <taxon>Pseudomonadota</taxon>
        <taxon>Alphaproteobacteria</taxon>
        <taxon>Sphingomonadales</taxon>
        <taxon>Sphingomonadaceae</taxon>
        <taxon>Novosphingobium</taxon>
    </lineage>
</organism>
<evidence type="ECO:0000313" key="3">
    <source>
        <dbReference type="Proteomes" id="UP000551327"/>
    </source>
</evidence>
<dbReference type="RefSeq" id="WP_185680582.1">
    <property type="nucleotide sequence ID" value="NZ_JACLAX010000027.1"/>
</dbReference>
<dbReference type="Pfam" id="PF13614">
    <property type="entry name" value="AAA_31"/>
    <property type="match status" value="1"/>
</dbReference>
<dbReference type="Proteomes" id="UP000551327">
    <property type="component" value="Unassembled WGS sequence"/>
</dbReference>